<evidence type="ECO:0000256" key="3">
    <source>
        <dbReference type="ARBA" id="ARBA00022825"/>
    </source>
</evidence>
<name>A0A0G1MDZ5_9BACT</name>
<comment type="caution">
    <text evidence="5">The sequence shown here is derived from an EMBL/GenBank/DDBJ whole genome shotgun (WGS) entry which is preliminary data.</text>
</comment>
<evidence type="ECO:0000256" key="2">
    <source>
        <dbReference type="ARBA" id="ARBA00022801"/>
    </source>
</evidence>
<gene>
    <name evidence="5" type="ORF">UX10_C0029G0011</name>
</gene>
<accession>A0A0G1MDZ5</accession>
<evidence type="ECO:0000313" key="6">
    <source>
        <dbReference type="Proteomes" id="UP000033999"/>
    </source>
</evidence>
<dbReference type="GO" id="GO:0007165">
    <property type="term" value="P:signal transduction"/>
    <property type="evidence" value="ECO:0007669"/>
    <property type="project" value="TreeGrafter"/>
</dbReference>
<organism evidence="5 6">
    <name type="scientific">Candidatus Magasanikbacteria bacterium GW2011_GWA2_45_39</name>
    <dbReference type="NCBI Taxonomy" id="1619041"/>
    <lineage>
        <taxon>Bacteria</taxon>
        <taxon>Candidatus Magasanikiibacteriota</taxon>
    </lineage>
</organism>
<dbReference type="InterPro" id="IPR029045">
    <property type="entry name" value="ClpP/crotonase-like_dom_sf"/>
</dbReference>
<dbReference type="GO" id="GO:0008236">
    <property type="term" value="F:serine-type peptidase activity"/>
    <property type="evidence" value="ECO:0007669"/>
    <property type="project" value="UniProtKB-KW"/>
</dbReference>
<dbReference type="SUPFAM" id="SSF52096">
    <property type="entry name" value="ClpP/crotonase"/>
    <property type="match status" value="1"/>
</dbReference>
<evidence type="ECO:0000259" key="4">
    <source>
        <dbReference type="SMART" id="SM00245"/>
    </source>
</evidence>
<evidence type="ECO:0000313" key="5">
    <source>
        <dbReference type="EMBL" id="KKU06546.1"/>
    </source>
</evidence>
<reference evidence="5 6" key="1">
    <citation type="journal article" date="2015" name="Nature">
        <title>rRNA introns, odd ribosomes, and small enigmatic genomes across a large radiation of phyla.</title>
        <authorList>
            <person name="Brown C.T."/>
            <person name="Hug L.A."/>
            <person name="Thomas B.C."/>
            <person name="Sharon I."/>
            <person name="Castelle C.J."/>
            <person name="Singh A."/>
            <person name="Wilkins M.J."/>
            <person name="Williams K.H."/>
            <person name="Banfield J.F."/>
        </authorList>
    </citation>
    <scope>NUCLEOTIDE SEQUENCE [LARGE SCALE GENOMIC DNA]</scope>
</reference>
<dbReference type="PANTHER" id="PTHR32060:SF30">
    <property type="entry name" value="CARBOXY-TERMINAL PROCESSING PROTEASE CTPA"/>
    <property type="match status" value="1"/>
</dbReference>
<dbReference type="SMART" id="SM00245">
    <property type="entry name" value="TSPc"/>
    <property type="match status" value="1"/>
</dbReference>
<dbReference type="GO" id="GO:0006508">
    <property type="term" value="P:proteolysis"/>
    <property type="evidence" value="ECO:0007669"/>
    <property type="project" value="UniProtKB-KW"/>
</dbReference>
<dbReference type="Gene3D" id="3.90.226.10">
    <property type="entry name" value="2-enoyl-CoA Hydratase, Chain A, domain 1"/>
    <property type="match status" value="1"/>
</dbReference>
<keyword evidence="1 5" id="KW-0645">Protease</keyword>
<dbReference type="Proteomes" id="UP000033999">
    <property type="component" value="Unassembled WGS sequence"/>
</dbReference>
<proteinExistence type="predicted"/>
<dbReference type="Pfam" id="PF03572">
    <property type="entry name" value="Peptidase_S41"/>
    <property type="match status" value="1"/>
</dbReference>
<sequence length="109" mass="11836">MLGRIPTVVLINEGSASASEILAGALRDNRDNVTLIGKKSFGKGSVQELISVSKDTAVKITVARWLTPAGHQINTIGITPDIEVNMTRDDLDNKRDPQLDKALEILKEK</sequence>
<dbReference type="PANTHER" id="PTHR32060">
    <property type="entry name" value="TAIL-SPECIFIC PROTEASE"/>
    <property type="match status" value="1"/>
</dbReference>
<dbReference type="GO" id="GO:0030288">
    <property type="term" value="C:outer membrane-bounded periplasmic space"/>
    <property type="evidence" value="ECO:0007669"/>
    <property type="project" value="TreeGrafter"/>
</dbReference>
<dbReference type="CDD" id="cd07560">
    <property type="entry name" value="Peptidase_S41_CPP"/>
    <property type="match status" value="1"/>
</dbReference>
<evidence type="ECO:0000256" key="1">
    <source>
        <dbReference type="ARBA" id="ARBA00022670"/>
    </source>
</evidence>
<dbReference type="EMBL" id="LCKX01000029">
    <property type="protein sequence ID" value="KKU06546.1"/>
    <property type="molecule type" value="Genomic_DNA"/>
</dbReference>
<dbReference type="GO" id="GO:0004175">
    <property type="term" value="F:endopeptidase activity"/>
    <property type="evidence" value="ECO:0007669"/>
    <property type="project" value="TreeGrafter"/>
</dbReference>
<feature type="domain" description="Tail specific protease" evidence="4">
    <location>
        <begin position="1"/>
        <end position="85"/>
    </location>
</feature>
<keyword evidence="3" id="KW-0720">Serine protease</keyword>
<protein>
    <submittedName>
        <fullName evidence="5">Carboxy-terminal-processing protease</fullName>
    </submittedName>
</protein>
<dbReference type="AlphaFoldDB" id="A0A0G1MDZ5"/>
<dbReference type="InterPro" id="IPR004447">
    <property type="entry name" value="Peptidase_S41A"/>
</dbReference>
<keyword evidence="2" id="KW-0378">Hydrolase</keyword>
<dbReference type="InterPro" id="IPR005151">
    <property type="entry name" value="Tail-specific_protease"/>
</dbReference>